<feature type="transmembrane region" description="Helical" evidence="7">
    <location>
        <begin position="86"/>
        <end position="106"/>
    </location>
</feature>
<evidence type="ECO:0000256" key="7">
    <source>
        <dbReference type="SAM" id="Phobius"/>
    </source>
</evidence>
<dbReference type="RefSeq" id="WP_316412820.1">
    <property type="nucleotide sequence ID" value="NZ_AP027080.1"/>
</dbReference>
<dbReference type="InterPro" id="IPR038770">
    <property type="entry name" value="Na+/solute_symporter_sf"/>
</dbReference>
<feature type="transmembrane region" description="Helical" evidence="7">
    <location>
        <begin position="227"/>
        <end position="247"/>
    </location>
</feature>
<keyword evidence="3" id="KW-0813">Transport</keyword>
<feature type="domain" description="Cation/H+ exchanger transmembrane" evidence="8">
    <location>
        <begin position="14"/>
        <end position="383"/>
    </location>
</feature>
<feature type="transmembrane region" description="Helical" evidence="7">
    <location>
        <begin position="336"/>
        <end position="361"/>
    </location>
</feature>
<reference evidence="10" key="1">
    <citation type="journal article" date="2023" name="Int. J. Syst. Evol. Microbiol.">
        <title>Mesoterricola silvestris gen. nov., sp. nov., Mesoterricola sediminis sp. nov., Geothrix oryzae sp. nov., Geothrix edaphica sp. nov., Geothrix rubra sp. nov., and Geothrix limicola sp. nov., six novel members of Acidobacteriota isolated from soils.</title>
        <authorList>
            <person name="Itoh H."/>
            <person name="Sugisawa Y."/>
            <person name="Mise K."/>
            <person name="Xu Z."/>
            <person name="Kuniyasu M."/>
            <person name="Ushijima N."/>
            <person name="Kawano K."/>
            <person name="Kobayashi E."/>
            <person name="Shiratori Y."/>
            <person name="Masuda Y."/>
            <person name="Senoo K."/>
        </authorList>
    </citation>
    <scope>NUCLEOTIDE SEQUENCE [LARGE SCALE GENOMIC DNA]</scope>
    <source>
        <strain evidence="10">W79</strain>
    </source>
</reference>
<keyword evidence="10" id="KW-1185">Reference proteome</keyword>
<evidence type="ECO:0000256" key="4">
    <source>
        <dbReference type="ARBA" id="ARBA00022692"/>
    </source>
</evidence>
<feature type="transmembrane region" description="Helical" evidence="7">
    <location>
        <begin position="31"/>
        <end position="49"/>
    </location>
</feature>
<feature type="transmembrane region" description="Helical" evidence="7">
    <location>
        <begin position="6"/>
        <end position="24"/>
    </location>
</feature>
<dbReference type="PANTHER" id="PTHR42751">
    <property type="entry name" value="SODIUM/HYDROGEN EXCHANGER FAMILY/TRKA DOMAIN PROTEIN"/>
    <property type="match status" value="1"/>
</dbReference>
<keyword evidence="4 7" id="KW-0812">Transmembrane</keyword>
<feature type="transmembrane region" description="Helical" evidence="7">
    <location>
        <begin position="112"/>
        <end position="134"/>
    </location>
</feature>
<comment type="subcellular location">
    <subcellularLocation>
        <location evidence="1">Membrane</location>
        <topology evidence="1">Multi-pass membrane protein</topology>
    </subcellularLocation>
</comment>
<evidence type="ECO:0000256" key="3">
    <source>
        <dbReference type="ARBA" id="ARBA00022448"/>
    </source>
</evidence>
<proteinExistence type="inferred from homology"/>
<dbReference type="AlphaFoldDB" id="A0AA48K9M8"/>
<evidence type="ECO:0000259" key="8">
    <source>
        <dbReference type="Pfam" id="PF00999"/>
    </source>
</evidence>
<name>A0AA48K9M8_9BACT</name>
<dbReference type="PANTHER" id="PTHR42751:SF1">
    <property type="entry name" value="CATION_PROTON ANTIPORTER YBAL-RELATED"/>
    <property type="match status" value="1"/>
</dbReference>
<feature type="transmembrane region" description="Helical" evidence="7">
    <location>
        <begin position="146"/>
        <end position="166"/>
    </location>
</feature>
<comment type="similarity">
    <text evidence="2">Belongs to the monovalent cation:proton antiporter 2 (CPA2) transporter (TC 2.A.37) family.</text>
</comment>
<evidence type="ECO:0000313" key="9">
    <source>
        <dbReference type="EMBL" id="BDU74149.1"/>
    </source>
</evidence>
<gene>
    <name evidence="9" type="ORF">METEAL_33230</name>
</gene>
<evidence type="ECO:0000256" key="6">
    <source>
        <dbReference type="ARBA" id="ARBA00023136"/>
    </source>
</evidence>
<evidence type="ECO:0000256" key="5">
    <source>
        <dbReference type="ARBA" id="ARBA00022989"/>
    </source>
</evidence>
<accession>A0AA48K9M8</accession>
<keyword evidence="5 7" id="KW-1133">Transmembrane helix</keyword>
<dbReference type="GO" id="GO:1902600">
    <property type="term" value="P:proton transmembrane transport"/>
    <property type="evidence" value="ECO:0007669"/>
    <property type="project" value="InterPro"/>
</dbReference>
<feature type="transmembrane region" description="Helical" evidence="7">
    <location>
        <begin position="367"/>
        <end position="388"/>
    </location>
</feature>
<keyword evidence="6 7" id="KW-0472">Membrane</keyword>
<protein>
    <recommendedName>
        <fullName evidence="8">Cation/H+ exchanger transmembrane domain-containing protein</fullName>
    </recommendedName>
</protein>
<dbReference type="EMBL" id="AP027080">
    <property type="protein sequence ID" value="BDU74149.1"/>
    <property type="molecule type" value="Genomic_DNA"/>
</dbReference>
<dbReference type="Pfam" id="PF00999">
    <property type="entry name" value="Na_H_Exchanger"/>
    <property type="match status" value="1"/>
</dbReference>
<dbReference type="KEGG" id="msil:METEAL_33230"/>
<feature type="transmembrane region" description="Helical" evidence="7">
    <location>
        <begin position="306"/>
        <end position="324"/>
    </location>
</feature>
<dbReference type="GO" id="GO:0016020">
    <property type="term" value="C:membrane"/>
    <property type="evidence" value="ECO:0007669"/>
    <property type="project" value="UniProtKB-SubCell"/>
</dbReference>
<feature type="transmembrane region" description="Helical" evidence="7">
    <location>
        <begin position="186"/>
        <end position="206"/>
    </location>
</feature>
<dbReference type="GO" id="GO:0015297">
    <property type="term" value="F:antiporter activity"/>
    <property type="evidence" value="ECO:0007669"/>
    <property type="project" value="InterPro"/>
</dbReference>
<dbReference type="Proteomes" id="UP001238179">
    <property type="component" value="Chromosome"/>
</dbReference>
<sequence>MTHAILPTIALGLLAAFVLALLLARLKIPSIVGYLLAGILVGPHTPGFVGNSAAAGELAEVGVILLMFGVGLHFSLQDLRKVWKIAVPGALLQILVATLLGTWLATAWGWPFASGLVFGLSLSCASTVVLLKALDSRGLAKVPQGHIAIGWLLVEDIVCVVVLLLLPTLAAMQGVQGSAGSSLVTVGKLVLAALLKITLLATLMLFAGTRGVRWLLHEVLRHNSSELFNLAIVGISVGLAFLVSVLFNVSFALGAFLAGALVNGQPISHRILNNIQPLQDTFSVLFFVSVGMLFDPAVLLHHPVKVLAVLGIILCGKSLAAFLLMRLMRFGNRPALVVSAGLAQIGEFSFILASLAMSVGLLSPEGYQLIIAGSILSIALNPSLFAGATPAEA</sequence>
<feature type="transmembrane region" description="Helical" evidence="7">
    <location>
        <begin position="55"/>
        <end position="74"/>
    </location>
</feature>
<evidence type="ECO:0000256" key="1">
    <source>
        <dbReference type="ARBA" id="ARBA00004141"/>
    </source>
</evidence>
<organism evidence="9 10">
    <name type="scientific">Mesoterricola silvestris</name>
    <dbReference type="NCBI Taxonomy" id="2927979"/>
    <lineage>
        <taxon>Bacteria</taxon>
        <taxon>Pseudomonadati</taxon>
        <taxon>Acidobacteriota</taxon>
        <taxon>Holophagae</taxon>
        <taxon>Holophagales</taxon>
        <taxon>Holophagaceae</taxon>
        <taxon>Mesoterricola</taxon>
    </lineage>
</organism>
<feature type="transmembrane region" description="Helical" evidence="7">
    <location>
        <begin position="284"/>
        <end position="300"/>
    </location>
</feature>
<dbReference type="InterPro" id="IPR006153">
    <property type="entry name" value="Cation/H_exchanger_TM"/>
</dbReference>
<evidence type="ECO:0000256" key="2">
    <source>
        <dbReference type="ARBA" id="ARBA00005551"/>
    </source>
</evidence>
<evidence type="ECO:0000313" key="10">
    <source>
        <dbReference type="Proteomes" id="UP001238179"/>
    </source>
</evidence>
<dbReference type="Gene3D" id="1.20.1530.20">
    <property type="match status" value="1"/>
</dbReference>